<dbReference type="EnsemblPlants" id="ONIVA01G23790.1">
    <property type="protein sequence ID" value="ONIVA01G23790.1"/>
    <property type="gene ID" value="ONIVA01G23790"/>
</dbReference>
<dbReference type="Gramene" id="ONIVA01G23790.1">
    <property type="protein sequence ID" value="ONIVA01G23790.1"/>
    <property type="gene ID" value="ONIVA01G23790"/>
</dbReference>
<reference evidence="2" key="1">
    <citation type="submission" date="2015-04" db="UniProtKB">
        <authorList>
            <consortium name="EnsemblPlants"/>
        </authorList>
    </citation>
    <scope>IDENTIFICATION</scope>
    <source>
        <strain evidence="2">SL10</strain>
    </source>
</reference>
<evidence type="ECO:0000313" key="2">
    <source>
        <dbReference type="EnsemblPlants" id="ONIVA01G23790.1"/>
    </source>
</evidence>
<feature type="compositionally biased region" description="Basic and acidic residues" evidence="1">
    <location>
        <begin position="15"/>
        <end position="48"/>
    </location>
</feature>
<evidence type="ECO:0000313" key="3">
    <source>
        <dbReference type="Proteomes" id="UP000006591"/>
    </source>
</evidence>
<evidence type="ECO:0000256" key="1">
    <source>
        <dbReference type="SAM" id="MobiDB-lite"/>
    </source>
</evidence>
<feature type="region of interest" description="Disordered" evidence="1">
    <location>
        <begin position="1"/>
        <end position="63"/>
    </location>
</feature>
<sequence>MVGAAPPSIEAALIGDKRRGNSTARRDRAGRSGAEEEGGVRGRSGRGEFEEDCLGDREEEEGF</sequence>
<name>A0A0E0FNT0_ORYNI</name>
<protein>
    <submittedName>
        <fullName evidence="2">Uncharacterized protein</fullName>
    </submittedName>
</protein>
<keyword evidence="3" id="KW-1185">Reference proteome</keyword>
<accession>A0A0E0FNT0</accession>
<dbReference type="Proteomes" id="UP000006591">
    <property type="component" value="Chromosome 1"/>
</dbReference>
<feature type="compositionally biased region" description="Acidic residues" evidence="1">
    <location>
        <begin position="49"/>
        <end position="63"/>
    </location>
</feature>
<organism evidence="2">
    <name type="scientific">Oryza nivara</name>
    <name type="common">Indian wild rice</name>
    <name type="synonym">Oryza sativa f. spontanea</name>
    <dbReference type="NCBI Taxonomy" id="4536"/>
    <lineage>
        <taxon>Eukaryota</taxon>
        <taxon>Viridiplantae</taxon>
        <taxon>Streptophyta</taxon>
        <taxon>Embryophyta</taxon>
        <taxon>Tracheophyta</taxon>
        <taxon>Spermatophyta</taxon>
        <taxon>Magnoliopsida</taxon>
        <taxon>Liliopsida</taxon>
        <taxon>Poales</taxon>
        <taxon>Poaceae</taxon>
        <taxon>BOP clade</taxon>
        <taxon>Oryzoideae</taxon>
        <taxon>Oryzeae</taxon>
        <taxon>Oryzinae</taxon>
        <taxon>Oryza</taxon>
    </lineage>
</organism>
<dbReference type="HOGENOM" id="CLU_2889661_0_0_1"/>
<proteinExistence type="predicted"/>
<dbReference type="AlphaFoldDB" id="A0A0E0FNT0"/>
<reference evidence="2" key="2">
    <citation type="submission" date="2018-04" db="EMBL/GenBank/DDBJ databases">
        <title>OnivRS2 (Oryza nivara Reference Sequence Version 2).</title>
        <authorList>
            <person name="Zhang J."/>
            <person name="Kudrna D."/>
            <person name="Lee S."/>
            <person name="Talag J."/>
            <person name="Rajasekar S."/>
            <person name="Welchert J."/>
            <person name="Hsing Y.-I."/>
            <person name="Wing R.A."/>
        </authorList>
    </citation>
    <scope>NUCLEOTIDE SEQUENCE [LARGE SCALE GENOMIC DNA]</scope>
</reference>